<evidence type="ECO:0000256" key="3">
    <source>
        <dbReference type="SAM" id="MobiDB-lite"/>
    </source>
</evidence>
<dbReference type="AlphaFoldDB" id="A0AAV2KLT2"/>
<organism evidence="4 5">
    <name type="scientific">Knipowitschia caucasica</name>
    <name type="common">Caucasian dwarf goby</name>
    <name type="synonym">Pomatoschistus caucasicus</name>
    <dbReference type="NCBI Taxonomy" id="637954"/>
    <lineage>
        <taxon>Eukaryota</taxon>
        <taxon>Metazoa</taxon>
        <taxon>Chordata</taxon>
        <taxon>Craniata</taxon>
        <taxon>Vertebrata</taxon>
        <taxon>Euteleostomi</taxon>
        <taxon>Actinopterygii</taxon>
        <taxon>Neopterygii</taxon>
        <taxon>Teleostei</taxon>
        <taxon>Neoteleostei</taxon>
        <taxon>Acanthomorphata</taxon>
        <taxon>Gobiaria</taxon>
        <taxon>Gobiiformes</taxon>
        <taxon>Gobioidei</taxon>
        <taxon>Gobiidae</taxon>
        <taxon>Gobiinae</taxon>
        <taxon>Knipowitschia</taxon>
    </lineage>
</organism>
<dbReference type="Gene3D" id="6.10.250.230">
    <property type="match status" value="1"/>
</dbReference>
<protein>
    <recommendedName>
        <fullName evidence="6">Type II inositol 3,4-bisphosphate 4-phosphatase-like</fullName>
    </recommendedName>
</protein>
<proteinExistence type="predicted"/>
<reference evidence="4 5" key="1">
    <citation type="submission" date="2024-04" db="EMBL/GenBank/DDBJ databases">
        <authorList>
            <person name="Waldvogel A.-M."/>
            <person name="Schoenle A."/>
        </authorList>
    </citation>
    <scope>NUCLEOTIDE SEQUENCE [LARGE SCALE GENOMIC DNA]</scope>
</reference>
<sequence>MHRALDACTALFSSPGDNTGQTRLFRFSSFSIRDLLKSKTPECNCLQLRPVDGISEAGELNVSTVQMEAEIDKKNTENKALCDCIHGSLHDKEHSPLMRAVLCGSVCKVYRFPAEDQRWLLVREQMSETPLSFSLPRQLLGMLSLEYSSRAQEVMALHGLSAHMEELRCDIISRCDHMTRCYQETLQQLETLSAVSNFKASSSKSERHLQFVPTNLHTQRMEVTSRDSAGVWYDVTTFGAPAEHHQGFKQGGLRRLMSKVNTNTCASYSLEERSRARVLLQNVSRLQPLVFGLAEELLSRSLEPCAALLQPVLDDLTSQMEEFVHCLKDELVKEALVAEHKQTAARCIYTCNGNLSSDSSANQESRASDGQLDVSRPKEEYDEDQWDTVWANVGKSLNCIIAMVDRLKAKQQSPKPSAPPDTSPHNSSNEPSSPSSLVSWQEQLLPLVVTLRDCVREAVSKANAAMTYVLLRGAAADTVEQGSETLVQRRHAVFSQAITAVTNTFVLKLYNGLEDADFLQQLHTVGILAQFEGLLSTFGDELGMLEDMEMAVADLKKVAFVLIEGKSDQSEDLLPTLTGTWDSLVVNVPLPPENFSPLPQELREGRLIQLQPVFFNIGINQQQTLAERFGDSSLQEILNQESCERLRAYCNQLQDKLPHMANSETLPQLLSGLESCVEAKRRKNVEVLWLAATVCRKVNGLRLTSCKSAKDRTAMSVTLEQCVLLKEKHGLDSQHFSAALDTMRREGCRLENVQKNIGCRKFAFSGVQLLAFPKHYKPPDGTYGHAQT</sequence>
<keyword evidence="1" id="KW-0378">Hydrolase</keyword>
<feature type="region of interest" description="Disordered" evidence="3">
    <location>
        <begin position="356"/>
        <end position="380"/>
    </location>
</feature>
<keyword evidence="5" id="KW-1185">Reference proteome</keyword>
<keyword evidence="2" id="KW-0443">Lipid metabolism</keyword>
<dbReference type="PANTHER" id="PTHR12187">
    <property type="entry name" value="AGAP000124-PA"/>
    <property type="match status" value="1"/>
</dbReference>
<evidence type="ECO:0000313" key="5">
    <source>
        <dbReference type="Proteomes" id="UP001497482"/>
    </source>
</evidence>
<dbReference type="GO" id="GO:0016316">
    <property type="term" value="F:phosphatidylinositol-3,4-bisphosphate 4-phosphatase activity"/>
    <property type="evidence" value="ECO:0007669"/>
    <property type="project" value="InterPro"/>
</dbReference>
<evidence type="ECO:0000256" key="1">
    <source>
        <dbReference type="ARBA" id="ARBA00022801"/>
    </source>
</evidence>
<evidence type="ECO:0000256" key="2">
    <source>
        <dbReference type="ARBA" id="ARBA00023098"/>
    </source>
</evidence>
<dbReference type="EMBL" id="OZ035841">
    <property type="protein sequence ID" value="CAL1591013.1"/>
    <property type="molecule type" value="Genomic_DNA"/>
</dbReference>
<name>A0AAV2KLT2_KNICA</name>
<dbReference type="GO" id="GO:0005737">
    <property type="term" value="C:cytoplasm"/>
    <property type="evidence" value="ECO:0007669"/>
    <property type="project" value="TreeGrafter"/>
</dbReference>
<gene>
    <name evidence="4" type="ORF">KC01_LOCUS20434</name>
</gene>
<feature type="compositionally biased region" description="Low complexity" evidence="3">
    <location>
        <begin position="423"/>
        <end position="436"/>
    </location>
</feature>
<dbReference type="Proteomes" id="UP001497482">
    <property type="component" value="Chromosome 19"/>
</dbReference>
<feature type="compositionally biased region" description="Polar residues" evidence="3">
    <location>
        <begin position="356"/>
        <end position="365"/>
    </location>
</feature>
<feature type="region of interest" description="Disordered" evidence="3">
    <location>
        <begin position="410"/>
        <end position="436"/>
    </location>
</feature>
<evidence type="ECO:0000313" key="4">
    <source>
        <dbReference type="EMBL" id="CAL1591013.1"/>
    </source>
</evidence>
<dbReference type="InterPro" id="IPR039034">
    <property type="entry name" value="INPP4"/>
</dbReference>
<dbReference type="PANTHER" id="PTHR12187:SF3">
    <property type="entry name" value="INOSITOL POLYPHOSPHATE 4-PHOSPHATASE TYPE II"/>
    <property type="match status" value="1"/>
</dbReference>
<accession>A0AAV2KLT2</accession>
<evidence type="ECO:0008006" key="6">
    <source>
        <dbReference type="Google" id="ProtNLM"/>
    </source>
</evidence>